<organism evidence="8 9">
    <name type="scientific">Tilletia caries</name>
    <name type="common">wheat bunt fungus</name>
    <dbReference type="NCBI Taxonomy" id="13290"/>
    <lineage>
        <taxon>Eukaryota</taxon>
        <taxon>Fungi</taxon>
        <taxon>Dikarya</taxon>
        <taxon>Basidiomycota</taxon>
        <taxon>Ustilaginomycotina</taxon>
        <taxon>Exobasidiomycetes</taxon>
        <taxon>Tilletiales</taxon>
        <taxon>Tilletiaceae</taxon>
        <taxon>Tilletia</taxon>
    </lineage>
</organism>
<evidence type="ECO:0000256" key="3">
    <source>
        <dbReference type="ARBA" id="ARBA00023163"/>
    </source>
</evidence>
<keyword evidence="3" id="KW-0804">Transcription</keyword>
<dbReference type="Pfam" id="PF11754">
    <property type="entry name" value="Velvet"/>
    <property type="match status" value="1"/>
</dbReference>
<feature type="compositionally biased region" description="Low complexity" evidence="5">
    <location>
        <begin position="108"/>
        <end position="121"/>
    </location>
</feature>
<evidence type="ECO:0000256" key="1">
    <source>
        <dbReference type="ARBA" id="ARBA00004123"/>
    </source>
</evidence>
<evidence type="ECO:0000313" key="9">
    <source>
        <dbReference type="Proteomes" id="UP000077671"/>
    </source>
</evidence>
<reference evidence="8" key="2">
    <citation type="journal article" date="2019" name="IMA Fungus">
        <title>Genome sequencing and comparison of five Tilletia species to identify candidate genes for the detection of regulated species infecting wheat.</title>
        <authorList>
            <person name="Nguyen H.D.T."/>
            <person name="Sultana T."/>
            <person name="Kesanakurti P."/>
            <person name="Hambleton S."/>
        </authorList>
    </citation>
    <scope>NUCLEOTIDE SEQUENCE</scope>
    <source>
        <strain evidence="8">DAOMC 238032</strain>
    </source>
</reference>
<keyword evidence="2" id="KW-0805">Transcription regulation</keyword>
<dbReference type="InterPro" id="IPR021740">
    <property type="entry name" value="Velvet"/>
</dbReference>
<keyword evidence="4" id="KW-0539">Nucleus</keyword>
<name>A0A177UIZ4_9BASI</name>
<evidence type="ECO:0000256" key="4">
    <source>
        <dbReference type="ARBA" id="ARBA00023242"/>
    </source>
</evidence>
<reference evidence="8" key="1">
    <citation type="submission" date="2016-04" db="EMBL/GenBank/DDBJ databases">
        <authorList>
            <person name="Nguyen H.D."/>
            <person name="Kesanakurti P."/>
            <person name="Cullis J."/>
            <person name="Levesque C.A."/>
            <person name="Hambleton S."/>
        </authorList>
    </citation>
    <scope>NUCLEOTIDE SEQUENCE</scope>
    <source>
        <strain evidence="8">DAOMC 238032</strain>
    </source>
</reference>
<reference evidence="7" key="3">
    <citation type="submission" date="2020-10" db="EMBL/GenBank/DDBJ databases">
        <authorList>
            <person name="Sedaghatjoo S."/>
        </authorList>
    </citation>
    <scope>NUCLEOTIDE SEQUENCE</scope>
    <source>
        <strain evidence="7">AZH3</strain>
    </source>
</reference>
<keyword evidence="10" id="KW-1185">Reference proteome</keyword>
<feature type="region of interest" description="Disordered" evidence="5">
    <location>
        <begin position="86"/>
        <end position="145"/>
    </location>
</feature>
<protein>
    <recommendedName>
        <fullName evidence="6">Velvet domain-containing protein</fullName>
    </recommendedName>
</protein>
<dbReference type="PANTHER" id="PTHR33572">
    <property type="entry name" value="SPORE DEVELOPMENT REGULATOR VOSA"/>
    <property type="match status" value="1"/>
</dbReference>
<dbReference type="GO" id="GO:0005634">
    <property type="term" value="C:nucleus"/>
    <property type="evidence" value="ECO:0007669"/>
    <property type="project" value="UniProtKB-SubCell"/>
</dbReference>
<evidence type="ECO:0000313" key="10">
    <source>
        <dbReference type="Proteomes" id="UP000836402"/>
    </source>
</evidence>
<evidence type="ECO:0000313" key="7">
    <source>
        <dbReference type="EMBL" id="CAD6908618.1"/>
    </source>
</evidence>
<dbReference type="InterPro" id="IPR037525">
    <property type="entry name" value="Velvet_dom"/>
</dbReference>
<evidence type="ECO:0000256" key="5">
    <source>
        <dbReference type="SAM" id="MobiDB-lite"/>
    </source>
</evidence>
<dbReference type="InterPro" id="IPR038491">
    <property type="entry name" value="Velvet_dom_sf"/>
</dbReference>
<dbReference type="AlphaFoldDB" id="A0A177UIZ4"/>
<evidence type="ECO:0000313" key="8">
    <source>
        <dbReference type="EMBL" id="KAE8252417.1"/>
    </source>
</evidence>
<sequence>MNLQSQRPKNDRTYEFVVVSQPKTGCAFGDQPLSRIPISPPLVARLRIFDHEGVEVTAGDDMPFFTCQVSLLTEDGRSADLVVPRSIPTPIEDEAPAETPSSKRRATGRMSSGRGSSGTSGQTPNASGSQRTVSQSASTSASIESSAGQGLMSSFTLPTRMLAGDRPAHADIYFDENKQRRLLFIFPEISVRLVGKFRFQLNLTRLPSSSSNAPVPSFAFASTVTDVVTVVERNDFVASAPDGIVSALAAQGFDFPMLNSKTLIES</sequence>
<evidence type="ECO:0000259" key="6">
    <source>
        <dbReference type="PROSITE" id="PS51821"/>
    </source>
</evidence>
<dbReference type="Proteomes" id="UP000077671">
    <property type="component" value="Unassembled WGS sequence"/>
</dbReference>
<evidence type="ECO:0000256" key="2">
    <source>
        <dbReference type="ARBA" id="ARBA00023015"/>
    </source>
</evidence>
<dbReference type="EMBL" id="LWDD02001123">
    <property type="protein sequence ID" value="KAE8252417.1"/>
    <property type="molecule type" value="Genomic_DNA"/>
</dbReference>
<comment type="caution">
    <text evidence="8">The sequence shown here is derived from an EMBL/GenBank/DDBJ whole genome shotgun (WGS) entry which is preliminary data.</text>
</comment>
<gene>
    <name evidence="8" type="ORF">A4X03_0g6172</name>
    <name evidence="7" type="ORF">JKIAZH3_G8954</name>
</gene>
<dbReference type="PANTHER" id="PTHR33572:SF15">
    <property type="entry name" value="VELVET DOMAIN-CONTAINING PROTEIN"/>
    <property type="match status" value="1"/>
</dbReference>
<proteinExistence type="predicted"/>
<feature type="domain" description="Velvet" evidence="6">
    <location>
        <begin position="8"/>
        <end position="258"/>
    </location>
</feature>
<feature type="compositionally biased region" description="Low complexity" evidence="5">
    <location>
        <begin position="134"/>
        <end position="145"/>
    </location>
</feature>
<dbReference type="Proteomes" id="UP000836402">
    <property type="component" value="Unassembled WGS sequence"/>
</dbReference>
<dbReference type="Gene3D" id="2.60.40.3960">
    <property type="entry name" value="Velvet domain"/>
    <property type="match status" value="1"/>
</dbReference>
<feature type="compositionally biased region" description="Polar residues" evidence="5">
    <location>
        <begin position="122"/>
        <end position="133"/>
    </location>
</feature>
<dbReference type="PROSITE" id="PS51821">
    <property type="entry name" value="VELVET"/>
    <property type="match status" value="1"/>
</dbReference>
<dbReference type="EMBL" id="CAJHJG010001067">
    <property type="protein sequence ID" value="CAD6908618.1"/>
    <property type="molecule type" value="Genomic_DNA"/>
</dbReference>
<accession>A0A177UIZ4</accession>
<comment type="subcellular location">
    <subcellularLocation>
        <location evidence="1">Nucleus</location>
    </subcellularLocation>
</comment>